<reference evidence="1" key="1">
    <citation type="journal article" date="2021" name="Front. Microbiol.">
        <title>Comprehensive Comparative Genomics and Phenotyping of Methylobacterium Species.</title>
        <authorList>
            <person name="Alessa O."/>
            <person name="Ogura Y."/>
            <person name="Fujitani Y."/>
            <person name="Takami H."/>
            <person name="Hayashi T."/>
            <person name="Sahin N."/>
            <person name="Tani A."/>
        </authorList>
    </citation>
    <scope>NUCLEOTIDE SEQUENCE</scope>
    <source>
        <strain evidence="1">DSM 23632</strain>
    </source>
</reference>
<reference evidence="1" key="2">
    <citation type="submission" date="2021-08" db="EMBL/GenBank/DDBJ databases">
        <authorList>
            <person name="Tani A."/>
            <person name="Ola A."/>
            <person name="Ogura Y."/>
            <person name="Katsura K."/>
            <person name="Hayashi T."/>
        </authorList>
    </citation>
    <scope>NUCLEOTIDE SEQUENCE</scope>
    <source>
        <strain evidence="1">DSM 23632</strain>
    </source>
</reference>
<organism evidence="1 2">
    <name type="scientific">Methylobacterium trifolii</name>
    <dbReference type="NCBI Taxonomy" id="1003092"/>
    <lineage>
        <taxon>Bacteria</taxon>
        <taxon>Pseudomonadati</taxon>
        <taxon>Pseudomonadota</taxon>
        <taxon>Alphaproteobacteria</taxon>
        <taxon>Hyphomicrobiales</taxon>
        <taxon>Methylobacteriaceae</taxon>
        <taxon>Methylobacterium</taxon>
    </lineage>
</organism>
<evidence type="ECO:0000313" key="1">
    <source>
        <dbReference type="EMBL" id="GJE59782.1"/>
    </source>
</evidence>
<dbReference type="EMBL" id="BPRB01000095">
    <property type="protein sequence ID" value="GJE59782.1"/>
    <property type="molecule type" value="Genomic_DNA"/>
</dbReference>
<proteinExistence type="predicted"/>
<accession>A0ABQ4U0D2</accession>
<dbReference type="Proteomes" id="UP001055057">
    <property type="component" value="Unassembled WGS sequence"/>
</dbReference>
<sequence>MSRGRSLEADVYIRPRPEAVAALIDGGYGLPGARERWFWCETRTLLALAAEGRRALGLAAAARGLGSRARTSPDLEAAALDAVARLASVPAAAAATGLDPSVVRRILRDRDLPIPRVDRSAAARRAAEARRQRSAA</sequence>
<protein>
    <submittedName>
        <fullName evidence="1">Uncharacterized protein</fullName>
    </submittedName>
</protein>
<name>A0ABQ4U0D2_9HYPH</name>
<keyword evidence="2" id="KW-1185">Reference proteome</keyword>
<evidence type="ECO:0000313" key="2">
    <source>
        <dbReference type="Proteomes" id="UP001055057"/>
    </source>
</evidence>
<gene>
    <name evidence="1" type="ORF">MPOCJGCO_1884</name>
</gene>
<comment type="caution">
    <text evidence="1">The sequence shown here is derived from an EMBL/GenBank/DDBJ whole genome shotgun (WGS) entry which is preliminary data.</text>
</comment>
<dbReference type="RefSeq" id="WP_147814702.1">
    <property type="nucleotide sequence ID" value="NZ_BPRB01000095.1"/>
</dbReference>